<dbReference type="PROSITE" id="PS00041">
    <property type="entry name" value="HTH_ARAC_FAMILY_1"/>
    <property type="match status" value="1"/>
</dbReference>
<dbReference type="InterPro" id="IPR018060">
    <property type="entry name" value="HTH_AraC"/>
</dbReference>
<dbReference type="InterPro" id="IPR009057">
    <property type="entry name" value="Homeodomain-like_sf"/>
</dbReference>
<keyword evidence="3" id="KW-0804">Transcription</keyword>
<sequence length="275" mass="31759">MLTCSRETRKSFKKIYPPQEYGMRLSSSTPCVVILTKKKVELKINEHSPMILPENNLTVIACNNNNIEFSSMSNTMVVHISMEVINDYLLFLNKNLTCVKPWPRQKLPLISCHSRTPEVFGLVSYLNQEEKTTPCEIALNRSLLFTVLSNFLEHSGFIALLMYMLRSSVRDSVCRIIQSDIKHYWSLRQIASILCLSPSLLKKKLKNESTSYSQIITECRMRYASKQLLMDDKNIAQISQMCGYNSTSYFISVFKSFYGVTPMHYIAEHRQHVMP</sequence>
<evidence type="ECO:0000313" key="6">
    <source>
        <dbReference type="Proteomes" id="UP000000745"/>
    </source>
</evidence>
<proteinExistence type="predicted"/>
<accession>B7LPV9</accession>
<evidence type="ECO:0000256" key="3">
    <source>
        <dbReference type="ARBA" id="ARBA00023163"/>
    </source>
</evidence>
<dbReference type="AlphaFoldDB" id="B7LPV9"/>
<reference evidence="6" key="1">
    <citation type="journal article" date="2009" name="PLoS Genet.">
        <title>Organised genome dynamics in the Escherichia coli species results in highly diverse adaptive paths.</title>
        <authorList>
            <person name="Touchon M."/>
            <person name="Hoede C."/>
            <person name="Tenaillon O."/>
            <person name="Barbe V."/>
            <person name="Baeriswyl S."/>
            <person name="Bidet P."/>
            <person name="Bingen E."/>
            <person name="Bonacorsi S."/>
            <person name="Bouchier C."/>
            <person name="Bouvet O."/>
            <person name="Calteau A."/>
            <person name="Chiapello H."/>
            <person name="Clermont O."/>
            <person name="Cruveiller S."/>
            <person name="Danchin A."/>
            <person name="Diard M."/>
            <person name="Dossat C."/>
            <person name="Karoui M.E."/>
            <person name="Frapy E."/>
            <person name="Garry L."/>
            <person name="Ghigo J.M."/>
            <person name="Gilles A.M."/>
            <person name="Johnson J."/>
            <person name="Le Bouguenec C."/>
            <person name="Lescat M."/>
            <person name="Mangenot S."/>
            <person name="Martinez-Jehanne V."/>
            <person name="Matic I."/>
            <person name="Nassif X."/>
            <person name="Oztas S."/>
            <person name="Petit M.A."/>
            <person name="Pichon C."/>
            <person name="Rouy Z."/>
            <person name="Ruf C.S."/>
            <person name="Schneider D."/>
            <person name="Tourret J."/>
            <person name="Vacherie B."/>
            <person name="Vallenet D."/>
            <person name="Medigue C."/>
            <person name="Rocha E.P.C."/>
            <person name="Denamur E."/>
        </authorList>
    </citation>
    <scope>NUCLEOTIDE SEQUENCE [LARGE SCALE GENOMIC DNA]</scope>
    <source>
        <strain evidence="6">ATCC 35469 / DSM 13698 / BCRC 15582 / CCUG 18766 / IAM 14443 / JCM 21226 / LMG 7866 / NBRC 102419 / NCTC 12128 / CDC 0568-73</strain>
    </source>
</reference>
<feature type="domain" description="HTH araC/xylS-type" evidence="4">
    <location>
        <begin position="171"/>
        <end position="268"/>
    </location>
</feature>
<dbReference type="PRINTS" id="PR00032">
    <property type="entry name" value="HTHARAC"/>
</dbReference>
<protein>
    <submittedName>
        <fullName evidence="5">Envelope protein thermoregulation of porin biosynthesis</fullName>
    </submittedName>
</protein>
<evidence type="ECO:0000259" key="4">
    <source>
        <dbReference type="PROSITE" id="PS01124"/>
    </source>
</evidence>
<dbReference type="InterPro" id="IPR018062">
    <property type="entry name" value="HTH_AraC-typ_CS"/>
</dbReference>
<name>B7LPV9_ESCF3</name>
<evidence type="ECO:0000256" key="1">
    <source>
        <dbReference type="ARBA" id="ARBA00023015"/>
    </source>
</evidence>
<dbReference type="EMBL" id="CU928158">
    <property type="protein sequence ID" value="CAQ90424.1"/>
    <property type="molecule type" value="Genomic_DNA"/>
</dbReference>
<gene>
    <name evidence="5" type="primary">envY</name>
    <name evidence="5" type="ordered locus">EFER_2931</name>
</gene>
<dbReference type="GO" id="GO:0003700">
    <property type="term" value="F:DNA-binding transcription factor activity"/>
    <property type="evidence" value="ECO:0007669"/>
    <property type="project" value="InterPro"/>
</dbReference>
<dbReference type="Gene3D" id="1.10.10.60">
    <property type="entry name" value="Homeodomain-like"/>
    <property type="match status" value="1"/>
</dbReference>
<dbReference type="PANTHER" id="PTHR43280:SF20">
    <property type="entry name" value="HTH-TYPE TRANSCRIPTIONAL REGULATOR ADIY-RELATED"/>
    <property type="match status" value="1"/>
</dbReference>
<organism evidence="5 6">
    <name type="scientific">Escherichia fergusonii (strain ATCC 35469 / DSM 13698 / CCUG 18766 / IAM 14443 / JCM 21226 / LMG 7866 / NBRC 102419 / NCTC 12128 / CDC 0568-73)</name>
    <dbReference type="NCBI Taxonomy" id="585054"/>
    <lineage>
        <taxon>Bacteria</taxon>
        <taxon>Pseudomonadati</taxon>
        <taxon>Pseudomonadota</taxon>
        <taxon>Gammaproteobacteria</taxon>
        <taxon>Enterobacterales</taxon>
        <taxon>Enterobacteriaceae</taxon>
        <taxon>Escherichia</taxon>
    </lineage>
</organism>
<dbReference type="PROSITE" id="PS01124">
    <property type="entry name" value="HTH_ARAC_FAMILY_2"/>
    <property type="match status" value="1"/>
</dbReference>
<keyword evidence="2" id="KW-0238">DNA-binding</keyword>
<dbReference type="GO" id="GO:0043565">
    <property type="term" value="F:sequence-specific DNA binding"/>
    <property type="evidence" value="ECO:0007669"/>
    <property type="project" value="InterPro"/>
</dbReference>
<dbReference type="PANTHER" id="PTHR43280">
    <property type="entry name" value="ARAC-FAMILY TRANSCRIPTIONAL REGULATOR"/>
    <property type="match status" value="1"/>
</dbReference>
<keyword evidence="6" id="KW-1185">Reference proteome</keyword>
<dbReference type="KEGG" id="efe:EFER_2931"/>
<dbReference type="Pfam" id="PF12833">
    <property type="entry name" value="HTH_18"/>
    <property type="match status" value="1"/>
</dbReference>
<evidence type="ECO:0000256" key="2">
    <source>
        <dbReference type="ARBA" id="ARBA00023125"/>
    </source>
</evidence>
<dbReference type="SUPFAM" id="SSF46689">
    <property type="entry name" value="Homeodomain-like"/>
    <property type="match status" value="1"/>
</dbReference>
<keyword evidence="1" id="KW-0805">Transcription regulation</keyword>
<dbReference type="Proteomes" id="UP000000745">
    <property type="component" value="Chromosome"/>
</dbReference>
<dbReference type="InterPro" id="IPR020449">
    <property type="entry name" value="Tscrpt_reg_AraC-type_HTH"/>
</dbReference>
<dbReference type="SMART" id="SM00342">
    <property type="entry name" value="HTH_ARAC"/>
    <property type="match status" value="1"/>
</dbReference>
<evidence type="ECO:0000313" key="5">
    <source>
        <dbReference type="EMBL" id="CAQ90424.1"/>
    </source>
</evidence>
<dbReference type="HOGENOM" id="CLU_000445_81_4_6"/>